<sequence>MRETREEIAISNDGRPYVFSSKDLIRFTKVGELLTGFDDKNSINVGYMTGYILFVPADSTIIITDENEDGSIEELSYKEIAMPELVSLFNNKSEDFAGGATAILKELSNPNSEIYNRFWHIINLNKNK</sequence>
<evidence type="ECO:0000313" key="2">
    <source>
        <dbReference type="Proteomes" id="UP000075578"/>
    </source>
</evidence>
<dbReference type="Proteomes" id="UP000075578">
    <property type="component" value="Unassembled WGS sequence"/>
</dbReference>
<organism evidence="1 2">
    <name type="scientific">Candidatus Methanofastidiosum methylothiophilum</name>
    <dbReference type="NCBI Taxonomy" id="1705564"/>
    <lineage>
        <taxon>Archaea</taxon>
        <taxon>Methanobacteriati</taxon>
        <taxon>Methanobacteriota</taxon>
        <taxon>Stenosarchaea group</taxon>
        <taxon>Candidatus Methanofastidiosia</taxon>
        <taxon>Candidatus Methanofastidiosales</taxon>
        <taxon>Candidatus Methanofastidiosaceae</taxon>
        <taxon>Candidatus Methanofastidiosum</taxon>
    </lineage>
</organism>
<evidence type="ECO:0000313" key="1">
    <source>
        <dbReference type="EMBL" id="KYC46681.1"/>
    </source>
</evidence>
<accession>A0A150INS3</accession>
<reference evidence="1 2" key="1">
    <citation type="journal article" date="2016" name="ISME J.">
        <title>Chasing the elusive Euryarchaeota class WSA2: genomes reveal a uniquely fastidious methyl-reducing methanogen.</title>
        <authorList>
            <person name="Nobu M.K."/>
            <person name="Narihiro T."/>
            <person name="Kuroda K."/>
            <person name="Mei R."/>
            <person name="Liu W.T."/>
        </authorList>
    </citation>
    <scope>NUCLEOTIDE SEQUENCE [LARGE SCALE GENOMIC DNA]</scope>
    <source>
        <strain evidence="1">U1lsi0528_Bin089</strain>
    </source>
</reference>
<protein>
    <submittedName>
        <fullName evidence="1">Uncharacterized protein</fullName>
    </submittedName>
</protein>
<proteinExistence type="predicted"/>
<comment type="caution">
    <text evidence="1">The sequence shown here is derived from an EMBL/GenBank/DDBJ whole genome shotgun (WGS) entry which is preliminary data.</text>
</comment>
<dbReference type="AlphaFoldDB" id="A0A150INS3"/>
<dbReference type="EMBL" id="LNGD01000187">
    <property type="protein sequence ID" value="KYC46681.1"/>
    <property type="molecule type" value="Genomic_DNA"/>
</dbReference>
<name>A0A150INS3_9EURY</name>
<gene>
    <name evidence="1" type="ORF">AMQ74_01772</name>
</gene>